<dbReference type="EMBL" id="JABCUR010000016">
    <property type="protein sequence ID" value="NMW66080.1"/>
    <property type="molecule type" value="Genomic_DNA"/>
</dbReference>
<name>A0A7Y0Y565_9ACTO</name>
<evidence type="ECO:0000313" key="2">
    <source>
        <dbReference type="Proteomes" id="UP000578252"/>
    </source>
</evidence>
<evidence type="ECO:0000313" key="1">
    <source>
        <dbReference type="EMBL" id="NMW66080.1"/>
    </source>
</evidence>
<gene>
    <name evidence="1" type="ORF">HHJ78_11365</name>
</gene>
<comment type="caution">
    <text evidence="1">The sequence shown here is derived from an EMBL/GenBank/DDBJ whole genome shotgun (WGS) entry which is preliminary data.</text>
</comment>
<organism evidence="1 2">
    <name type="scientific">Mobiluncus mulieris</name>
    <dbReference type="NCBI Taxonomy" id="2052"/>
    <lineage>
        <taxon>Bacteria</taxon>
        <taxon>Bacillati</taxon>
        <taxon>Actinomycetota</taxon>
        <taxon>Actinomycetes</taxon>
        <taxon>Actinomycetales</taxon>
        <taxon>Actinomycetaceae</taxon>
        <taxon>Mobiluncus</taxon>
    </lineage>
</organism>
<accession>A0A7Y0Y565</accession>
<sequence>MQFITFKVIFNIWVWVYFSTKGCRVQDFEIVKSSLGYFRVQTREQALLDLVSRPDWGLAPHEALNAARALLACVNRAKTTELAQTQKLQSLWNQFLSQPLIV</sequence>
<protein>
    <submittedName>
        <fullName evidence="1">Uncharacterized protein</fullName>
    </submittedName>
</protein>
<reference evidence="1 2" key="1">
    <citation type="submission" date="2020-04" db="EMBL/GenBank/DDBJ databases">
        <title>Antimicrobial susceptibility and clonality of vaginal-derived multi-drug resistant Mobiluncus isolates in China.</title>
        <authorList>
            <person name="Zhang X."/>
        </authorList>
    </citation>
    <scope>NUCLEOTIDE SEQUENCE [LARGE SCALE GENOMIC DNA]</scope>
    <source>
        <strain evidence="1 2">13</strain>
    </source>
</reference>
<proteinExistence type="predicted"/>
<dbReference type="AlphaFoldDB" id="A0A7Y0Y565"/>
<dbReference type="Proteomes" id="UP000578252">
    <property type="component" value="Unassembled WGS sequence"/>
</dbReference>